<dbReference type="EMBL" id="CP022753">
    <property type="protein sequence ID" value="ASU84653.1"/>
    <property type="molecule type" value="Genomic_DNA"/>
</dbReference>
<dbReference type="AlphaFoldDB" id="A0A223S969"/>
<dbReference type="KEGG" id="ngv:CDO52_19245"/>
<reference evidence="1 2" key="1">
    <citation type="submission" date="2017-08" db="EMBL/GenBank/DDBJ databases">
        <title>The complete genome sequence of Nocardiopsis gilva YIM 90087.</title>
        <authorList>
            <person name="Yin M."/>
            <person name="Tang S."/>
        </authorList>
    </citation>
    <scope>NUCLEOTIDE SEQUENCE [LARGE SCALE GENOMIC DNA]</scope>
    <source>
        <strain evidence="1 2">YIM 90087</strain>
    </source>
</reference>
<dbReference type="OrthoDB" id="5190473at2"/>
<evidence type="ECO:0000313" key="2">
    <source>
        <dbReference type="Proteomes" id="UP000215005"/>
    </source>
</evidence>
<accession>A0A223S969</accession>
<dbReference type="InterPro" id="IPR011051">
    <property type="entry name" value="RmlC_Cupin_sf"/>
</dbReference>
<dbReference type="PANTHER" id="PTHR37694">
    <property type="entry name" value="SLR8022 PROTEIN"/>
    <property type="match status" value="1"/>
</dbReference>
<dbReference type="RefSeq" id="WP_017619173.1">
    <property type="nucleotide sequence ID" value="NZ_ANBG01000227.1"/>
</dbReference>
<dbReference type="InterPro" id="IPR014710">
    <property type="entry name" value="RmlC-like_jellyroll"/>
</dbReference>
<protein>
    <submittedName>
        <fullName evidence="1">LuxR family transcriptional regulator</fullName>
    </submittedName>
</protein>
<gene>
    <name evidence="1" type="ORF">CDO52_19245</name>
</gene>
<dbReference type="Proteomes" id="UP000215005">
    <property type="component" value="Chromosome"/>
</dbReference>
<proteinExistence type="predicted"/>
<sequence>MLKFSLDALARKHLDTAARSSAGRSAETFYGGHEHVLRQTLVALMRGSSLSGHETPGEATLYVLSGRVRLTADLDFWEGRTGDLLILPSAEHSLEALEEAVVVLTVAMTGESTNGSASAMRGTSA</sequence>
<organism evidence="1 2">
    <name type="scientific">Nocardiopsis gilva YIM 90087</name>
    <dbReference type="NCBI Taxonomy" id="1235441"/>
    <lineage>
        <taxon>Bacteria</taxon>
        <taxon>Bacillati</taxon>
        <taxon>Actinomycetota</taxon>
        <taxon>Actinomycetes</taxon>
        <taxon>Streptosporangiales</taxon>
        <taxon>Nocardiopsidaceae</taxon>
        <taxon>Nocardiopsis</taxon>
    </lineage>
</organism>
<name>A0A223S969_9ACTN</name>
<dbReference type="PANTHER" id="PTHR37694:SF1">
    <property type="entry name" value="SLR8022 PROTEIN"/>
    <property type="match status" value="1"/>
</dbReference>
<dbReference type="Gene3D" id="2.60.120.10">
    <property type="entry name" value="Jelly Rolls"/>
    <property type="match status" value="1"/>
</dbReference>
<dbReference type="SUPFAM" id="SSF51182">
    <property type="entry name" value="RmlC-like cupins"/>
    <property type="match status" value="1"/>
</dbReference>
<evidence type="ECO:0000313" key="1">
    <source>
        <dbReference type="EMBL" id="ASU84653.1"/>
    </source>
</evidence>
<keyword evidence="2" id="KW-1185">Reference proteome</keyword>